<evidence type="ECO:0000256" key="3">
    <source>
        <dbReference type="ARBA" id="ARBA00010418"/>
    </source>
</evidence>
<dbReference type="EMBL" id="KV441552">
    <property type="protein sequence ID" value="OAG05868.1"/>
    <property type="molecule type" value="Genomic_DNA"/>
</dbReference>
<dbReference type="InterPro" id="IPR051850">
    <property type="entry name" value="Polysacch_Lyase_4"/>
</dbReference>
<dbReference type="SUPFAM" id="SSF49785">
    <property type="entry name" value="Galactose-binding domain-like"/>
    <property type="match status" value="1"/>
</dbReference>
<evidence type="ECO:0000259" key="12">
    <source>
        <dbReference type="Pfam" id="PF14686"/>
    </source>
</evidence>
<name>A0A177CGB7_9PLEO</name>
<dbReference type="InterPro" id="IPR029413">
    <property type="entry name" value="RG-lyase_II"/>
</dbReference>
<dbReference type="InterPro" id="IPR013784">
    <property type="entry name" value="Carb-bd-like_fold"/>
</dbReference>
<comment type="similarity">
    <text evidence="3">Belongs to the polysaccharide lyase 4 family.</text>
</comment>
<organism evidence="13 14">
    <name type="scientific">Paraphaeosphaeria sporulosa</name>
    <dbReference type="NCBI Taxonomy" id="1460663"/>
    <lineage>
        <taxon>Eukaryota</taxon>
        <taxon>Fungi</taxon>
        <taxon>Dikarya</taxon>
        <taxon>Ascomycota</taxon>
        <taxon>Pezizomycotina</taxon>
        <taxon>Dothideomycetes</taxon>
        <taxon>Pleosporomycetidae</taxon>
        <taxon>Pleosporales</taxon>
        <taxon>Massarineae</taxon>
        <taxon>Didymosphaeriaceae</taxon>
        <taxon>Paraphaeosphaeria</taxon>
    </lineage>
</organism>
<evidence type="ECO:0000259" key="11">
    <source>
        <dbReference type="Pfam" id="PF14683"/>
    </source>
</evidence>
<dbReference type="Pfam" id="PF14683">
    <property type="entry name" value="CBM-like"/>
    <property type="match status" value="1"/>
</dbReference>
<dbReference type="InterPro" id="IPR014718">
    <property type="entry name" value="GH-type_carb-bd"/>
</dbReference>
<evidence type="ECO:0000256" key="6">
    <source>
        <dbReference type="ARBA" id="ARBA00022729"/>
    </source>
</evidence>
<comment type="subcellular location">
    <subcellularLocation>
        <location evidence="2">Secreted</location>
    </subcellularLocation>
</comment>
<dbReference type="GO" id="GO:0000272">
    <property type="term" value="P:polysaccharide catabolic process"/>
    <property type="evidence" value="ECO:0007669"/>
    <property type="project" value="UniProtKB-KW"/>
</dbReference>
<gene>
    <name evidence="13" type="ORF">CC84DRAFT_1145574</name>
</gene>
<dbReference type="Proteomes" id="UP000077069">
    <property type="component" value="Unassembled WGS sequence"/>
</dbReference>
<reference evidence="13 14" key="1">
    <citation type="submission" date="2016-05" db="EMBL/GenBank/DDBJ databases">
        <title>Comparative analysis of secretome profiles of manganese(II)-oxidizing ascomycete fungi.</title>
        <authorList>
            <consortium name="DOE Joint Genome Institute"/>
            <person name="Zeiner C.A."/>
            <person name="Purvine S.O."/>
            <person name="Zink E.M."/>
            <person name="Wu S."/>
            <person name="Pasa-Tolic L."/>
            <person name="Chaput D.L."/>
            <person name="Haridas S."/>
            <person name="Grigoriev I.V."/>
            <person name="Santelli C.M."/>
            <person name="Hansel C.M."/>
        </authorList>
    </citation>
    <scope>NUCLEOTIDE SEQUENCE [LARGE SCALE GENOMIC DNA]</scope>
    <source>
        <strain evidence="13 14">AP3s5-JAC2a</strain>
    </source>
</reference>
<dbReference type="Gene3D" id="2.60.40.1120">
    <property type="entry name" value="Carboxypeptidase-like, regulatory domain"/>
    <property type="match status" value="1"/>
</dbReference>
<feature type="domain" description="Rhamnogalacturonan lyase" evidence="11">
    <location>
        <begin position="400"/>
        <end position="557"/>
    </location>
</feature>
<evidence type="ECO:0000313" key="13">
    <source>
        <dbReference type="EMBL" id="OAG05868.1"/>
    </source>
</evidence>
<evidence type="ECO:0000256" key="7">
    <source>
        <dbReference type="ARBA" id="ARBA00023239"/>
    </source>
</evidence>
<dbReference type="Gene3D" id="2.70.98.10">
    <property type="match status" value="1"/>
</dbReference>
<accession>A0A177CGB7</accession>
<dbReference type="GeneID" id="28760002"/>
<dbReference type="SUPFAM" id="SSF49452">
    <property type="entry name" value="Starch-binding domain-like"/>
    <property type="match status" value="1"/>
</dbReference>
<evidence type="ECO:0000256" key="10">
    <source>
        <dbReference type="SAM" id="SignalP"/>
    </source>
</evidence>
<dbReference type="PANTHER" id="PTHR32018">
    <property type="entry name" value="RHAMNOGALACTURONATE LYASE FAMILY PROTEIN"/>
    <property type="match status" value="1"/>
</dbReference>
<keyword evidence="8" id="KW-0119">Carbohydrate metabolism</keyword>
<keyword evidence="5" id="KW-0964">Secreted</keyword>
<evidence type="ECO:0000313" key="14">
    <source>
        <dbReference type="Proteomes" id="UP000077069"/>
    </source>
</evidence>
<dbReference type="GO" id="GO:0005576">
    <property type="term" value="C:extracellular region"/>
    <property type="evidence" value="ECO:0007669"/>
    <property type="project" value="UniProtKB-SubCell"/>
</dbReference>
<evidence type="ECO:0000256" key="1">
    <source>
        <dbReference type="ARBA" id="ARBA00001324"/>
    </source>
</evidence>
<dbReference type="CDD" id="cd10320">
    <property type="entry name" value="RGL4_N"/>
    <property type="match status" value="1"/>
</dbReference>
<dbReference type="EC" id="4.2.2.23" evidence="4"/>
<evidence type="ECO:0000256" key="8">
    <source>
        <dbReference type="ARBA" id="ARBA00023277"/>
    </source>
</evidence>
<dbReference type="InParanoid" id="A0A177CGB7"/>
<evidence type="ECO:0000256" key="4">
    <source>
        <dbReference type="ARBA" id="ARBA00012437"/>
    </source>
</evidence>
<dbReference type="Gene3D" id="2.60.120.260">
    <property type="entry name" value="Galactose-binding domain-like"/>
    <property type="match status" value="1"/>
</dbReference>
<dbReference type="CDD" id="cd10317">
    <property type="entry name" value="RGL4_C"/>
    <property type="match status" value="1"/>
</dbReference>
<keyword evidence="9" id="KW-0624">Polysaccharide degradation</keyword>
<keyword evidence="7" id="KW-0456">Lyase</keyword>
<proteinExistence type="inferred from homology"/>
<dbReference type="InterPro" id="IPR011013">
    <property type="entry name" value="Gal_mutarotase_sf_dom"/>
</dbReference>
<dbReference type="Pfam" id="PF14686">
    <property type="entry name" value="fn3_3"/>
    <property type="match status" value="1"/>
</dbReference>
<keyword evidence="14" id="KW-1185">Reference proteome</keyword>
<evidence type="ECO:0000256" key="5">
    <source>
        <dbReference type="ARBA" id="ARBA00022525"/>
    </source>
</evidence>
<dbReference type="InterPro" id="IPR008979">
    <property type="entry name" value="Galactose-bd-like_sf"/>
</dbReference>
<dbReference type="SUPFAM" id="SSF74650">
    <property type="entry name" value="Galactose mutarotase-like"/>
    <property type="match status" value="1"/>
</dbReference>
<feature type="signal peptide" evidence="10">
    <location>
        <begin position="1"/>
        <end position="18"/>
    </location>
</feature>
<comment type="catalytic activity">
    <reaction evidence="1">
        <text>Endotype eliminative cleavage of L-alpha-rhamnopyranosyl-(1-&gt;4)-alpha-D-galactopyranosyluronic acid bonds of rhamnogalacturonan I domains in ramified hairy regions of pectin leaving L-rhamnopyranose at the reducing end and 4-deoxy-4,5-unsaturated D-galactopyranosyluronic acid at the non-reducing end.</text>
        <dbReference type="EC" id="4.2.2.23"/>
    </reaction>
</comment>
<protein>
    <recommendedName>
        <fullName evidence="4">rhamnogalacturonan endolyase</fullName>
        <ecNumber evidence="4">4.2.2.23</ecNumber>
    </recommendedName>
</protein>
<sequence>MRAHLLVGFAAAVSPASARGPFLQQINSTSWIFGNDIWNLTQGQTYATNLQYQGSDAVKGAPGHYAGYDGESNLQYTSAQIVSDAPDYIDISFSSTYGELHWVIYPDLAGAYQYFVNKALPDISIFRTLWRLDPARFTKGYTTTKDGPLPDFSLYANATKVQDETFQLADGSYITKYDFSNYVRERDFVGVYGDKTGSWYIHPSYEYQPGSQLSQTLTVHRESSKGDAVQLNVVQDTSHFRIGNAVPQPVGKIWGPWLWYLNDGSVADAHKRAEKERKNWPYPFLQDEAYHSRGNIKGKLVLSDGRPAAGAAIFLGDTDTSTRPLVQGANYYYTTYADASGKFSLDHLRTGKYGLYAWSNGGALGDVYTNFTTSSVSITKGKTTNLRTLTWEVQQNRTSVFQIGDFDKKALGFRNGGAPRQHGLTEKGPANLTFVVGTSKTSDWYYASSKLGTWDVVFNTTRPNPSATALLSLSLAGYSQSTGLTIYLNGNTTIGTINKDTQTNDPALYRSGTTSGEWRLLQFELPGSNLHNGRNVLSFTVDRYTQWRGILWDSIILEWVG</sequence>
<feature type="domain" description="Rhamnogalacturonan lyase" evidence="12">
    <location>
        <begin position="305"/>
        <end position="386"/>
    </location>
</feature>
<evidence type="ECO:0000256" key="2">
    <source>
        <dbReference type="ARBA" id="ARBA00004613"/>
    </source>
</evidence>
<dbReference type="OrthoDB" id="1179585at2759"/>
<dbReference type="RefSeq" id="XP_018036233.1">
    <property type="nucleotide sequence ID" value="XM_018176516.1"/>
</dbReference>
<dbReference type="GO" id="GO:0030246">
    <property type="term" value="F:carbohydrate binding"/>
    <property type="evidence" value="ECO:0007669"/>
    <property type="project" value="InterPro"/>
</dbReference>
<dbReference type="GO" id="GO:0102210">
    <property type="term" value="F:rhamnogalacturonan endolyase activity"/>
    <property type="evidence" value="ECO:0007669"/>
    <property type="project" value="UniProtKB-EC"/>
</dbReference>
<evidence type="ECO:0000256" key="9">
    <source>
        <dbReference type="ARBA" id="ARBA00023326"/>
    </source>
</evidence>
<feature type="chain" id="PRO_5008058139" description="rhamnogalacturonan endolyase" evidence="10">
    <location>
        <begin position="19"/>
        <end position="561"/>
    </location>
</feature>
<dbReference type="InterPro" id="IPR029411">
    <property type="entry name" value="RG-lyase_III"/>
</dbReference>
<dbReference type="CDD" id="cd10316">
    <property type="entry name" value="RGL4_M"/>
    <property type="match status" value="1"/>
</dbReference>
<dbReference type="PANTHER" id="PTHR32018:SF1">
    <property type="entry name" value="RHAMNOGALACTURONAN ENDOLYASE"/>
    <property type="match status" value="1"/>
</dbReference>
<dbReference type="AlphaFoldDB" id="A0A177CGB7"/>
<keyword evidence="6 10" id="KW-0732">Signal</keyword>